<protein>
    <submittedName>
        <fullName evidence="1">Uncharacterized protein</fullName>
    </submittedName>
</protein>
<organism evidence="1">
    <name type="scientific">Bandra megavirus</name>
    <dbReference type="NCBI Taxonomy" id="2071566"/>
    <lineage>
        <taxon>Viruses</taxon>
        <taxon>Varidnaviria</taxon>
        <taxon>Bamfordvirae</taxon>
        <taxon>Nucleocytoviricota</taxon>
        <taxon>Megaviricetes</taxon>
        <taxon>Imitervirales</taxon>
        <taxon>Mimiviridae</taxon>
        <taxon>Megamimivirinae</taxon>
        <taxon>Megavirus</taxon>
    </lineage>
</organism>
<accession>A0A2K9V981</accession>
<dbReference type="Gene3D" id="3.40.50.300">
    <property type="entry name" value="P-loop containing nucleotide triphosphate hydrolases"/>
    <property type="match status" value="1"/>
</dbReference>
<proteinExistence type="predicted"/>
<dbReference type="SUPFAM" id="SSF52540">
    <property type="entry name" value="P-loop containing nucleoside triphosphate hydrolases"/>
    <property type="match status" value="1"/>
</dbReference>
<dbReference type="InterPro" id="IPR027417">
    <property type="entry name" value="P-loop_NTPase"/>
</dbReference>
<dbReference type="EMBL" id="MG779371">
    <property type="protein sequence ID" value="AUV58756.1"/>
    <property type="molecule type" value="Genomic_DNA"/>
</dbReference>
<reference evidence="1" key="1">
    <citation type="submission" date="2018-01" db="EMBL/GenBank/DDBJ databases">
        <title>Draft genome sequence of Bandra megavirus.</title>
        <authorList>
            <person name="Chatterjee A."/>
            <person name="Yadav R."/>
            <person name="Kondabagil K."/>
        </authorList>
    </citation>
    <scope>NUCLEOTIDE SEQUENCE</scope>
    <source>
        <strain evidence="1">KK-1</strain>
    </source>
</reference>
<evidence type="ECO:0000313" key="1">
    <source>
        <dbReference type="EMBL" id="AUV58756.1"/>
    </source>
</evidence>
<name>A0A2K9V981_9VIRU</name>
<sequence length="239" mass="27724">MNLPKFYINTNDPCEKILVCGKRSTGKTTLVNKLTEKICDSRQIQHLYLMVPKKSINQFNITNHSKLQNKITWYININKSVIEKINSECNKNDGENIIVVDDIPMSSSIIQNLIKIEATIIISCQYFIPNYTSLFNTFIFTKENSISNKKNIYYLAQKSFVNHKYMSSFDNFNKLFDHNTSNYNAMVIANFQLSQINANNIYCLFNDKSLLKDFITESVDNILKKITKPKFNTPIEIII</sequence>